<organism evidence="1">
    <name type="scientific">Myoviridae sp. ctmii12</name>
    <dbReference type="NCBI Taxonomy" id="2827614"/>
    <lineage>
        <taxon>Viruses</taxon>
        <taxon>Duplodnaviria</taxon>
        <taxon>Heunggongvirae</taxon>
        <taxon>Uroviricota</taxon>
        <taxon>Caudoviricetes</taxon>
    </lineage>
</organism>
<evidence type="ECO:0000313" key="1">
    <source>
        <dbReference type="EMBL" id="DAD72565.1"/>
    </source>
</evidence>
<accession>A0A8S5LR92</accession>
<protein>
    <submittedName>
        <fullName evidence="1">Head closure knob</fullName>
    </submittedName>
</protein>
<proteinExistence type="predicted"/>
<reference evidence="1" key="1">
    <citation type="journal article" date="2021" name="Proc. Natl. Acad. Sci. U.S.A.">
        <title>A Catalog of Tens of Thousands of Viruses from Human Metagenomes Reveals Hidden Associations with Chronic Diseases.</title>
        <authorList>
            <person name="Tisza M.J."/>
            <person name="Buck C.B."/>
        </authorList>
    </citation>
    <scope>NUCLEOTIDE SEQUENCE</scope>
    <source>
        <strain evidence="1">Ctmii12</strain>
    </source>
</reference>
<sequence>MKLVENMMEDCRLIEKKRVPDGAGGFQTTWVEGAGFQAAISRDTSLDARVAEKSGVTSVFTITTHRSCQLAYHDVFKRLSDGKTFRVTSDAGDKVSPQVSGLDMAQVTAEKWELTT</sequence>
<name>A0A8S5LR92_9CAUD</name>
<dbReference type="EMBL" id="BK015901">
    <property type="protein sequence ID" value="DAD72565.1"/>
    <property type="molecule type" value="Genomic_DNA"/>
</dbReference>